<reference evidence="3" key="1">
    <citation type="submission" date="2021-12" db="EMBL/GenBank/DDBJ databases">
        <authorList>
            <person name="King R."/>
        </authorList>
    </citation>
    <scope>NUCLEOTIDE SEQUENCE</scope>
</reference>
<evidence type="ECO:0000256" key="1">
    <source>
        <dbReference type="SAM" id="MobiDB-lite"/>
    </source>
</evidence>
<dbReference type="Proteomes" id="UP001153292">
    <property type="component" value="Chromosome 5"/>
</dbReference>
<keyword evidence="2" id="KW-0732">Signal</keyword>
<evidence type="ECO:0000313" key="3">
    <source>
        <dbReference type="EMBL" id="CAH2990333.1"/>
    </source>
</evidence>
<gene>
    <name evidence="3" type="ORF">CHILSU_LOCUS9560</name>
</gene>
<evidence type="ECO:0000313" key="4">
    <source>
        <dbReference type="Proteomes" id="UP001153292"/>
    </source>
</evidence>
<protein>
    <submittedName>
        <fullName evidence="3">Uncharacterized protein</fullName>
    </submittedName>
</protein>
<name>A0ABN8L7A8_CHISP</name>
<proteinExistence type="predicted"/>
<feature type="region of interest" description="Disordered" evidence="1">
    <location>
        <begin position="388"/>
        <end position="415"/>
    </location>
</feature>
<feature type="signal peptide" evidence="2">
    <location>
        <begin position="1"/>
        <end position="18"/>
    </location>
</feature>
<feature type="region of interest" description="Disordered" evidence="1">
    <location>
        <begin position="440"/>
        <end position="476"/>
    </location>
</feature>
<sequence length="588" mass="66420">MLCLTILMILLEITLIETSNVGSTIFYNRRGKSECWTEDELAKLRARKLFQEIIPPQVTPDKVDAKFIKEAIRFYRGALRFAVQSDSDERNNAILKEALLDSIGGHLRNEMLPTIRFAYYAGYVPHKPVRQIHDLFEMYKTFLNTKGLGWKEPEKIPQWANLTVVKVLIGSGKLNEPCTYLVTKRDTNSCIHLPTPKLDDKQEPSAIALPFRVNGLVSLTAPHSENVLLKYYTTAARCILQSSPENCRHSDFVNFNNELWHWMKRDVATHLLDEKLYAAYGGVLRIAAAVQSYGKGLSRRNLFEYQSSGVSKWHPWRALSQSYVTVDADWTPTLYVGMVLIAALLICTLQICYNYMFGSEKLCHCTGRNKKIWPEEVAYATVDTTIPSMLPTHHTNNTTFNRDKQPANKSKSSRGSVLTQCVYDFNENTEKFMDIIMSDDEESDTDSPPLSKQEESDEAYSGSGECKPKHEDLPELQTSVSQLRIEKKPRDGCSSPMYTSTATISGATCLENRVSESMWSGSASTSSDRSSSSEGSKTGRSRKSRSSRDMAWARRVISKHVIRSTTHSTTGTEFDVNSFTTPRAPTRR</sequence>
<feature type="compositionally biased region" description="Polar residues" evidence="1">
    <location>
        <begin position="563"/>
        <end position="588"/>
    </location>
</feature>
<feature type="compositionally biased region" description="Polar residues" evidence="1">
    <location>
        <begin position="388"/>
        <end position="400"/>
    </location>
</feature>
<keyword evidence="4" id="KW-1185">Reference proteome</keyword>
<evidence type="ECO:0000256" key="2">
    <source>
        <dbReference type="SAM" id="SignalP"/>
    </source>
</evidence>
<feature type="region of interest" description="Disordered" evidence="1">
    <location>
        <begin position="516"/>
        <end position="588"/>
    </location>
</feature>
<feature type="compositionally biased region" description="Low complexity" evidence="1">
    <location>
        <begin position="520"/>
        <end position="538"/>
    </location>
</feature>
<accession>A0ABN8L7A8</accession>
<dbReference type="EMBL" id="OU963898">
    <property type="protein sequence ID" value="CAH2990333.1"/>
    <property type="molecule type" value="Genomic_DNA"/>
</dbReference>
<organism evidence="3 4">
    <name type="scientific">Chilo suppressalis</name>
    <name type="common">Asiatic rice borer moth</name>
    <dbReference type="NCBI Taxonomy" id="168631"/>
    <lineage>
        <taxon>Eukaryota</taxon>
        <taxon>Metazoa</taxon>
        <taxon>Ecdysozoa</taxon>
        <taxon>Arthropoda</taxon>
        <taxon>Hexapoda</taxon>
        <taxon>Insecta</taxon>
        <taxon>Pterygota</taxon>
        <taxon>Neoptera</taxon>
        <taxon>Endopterygota</taxon>
        <taxon>Lepidoptera</taxon>
        <taxon>Glossata</taxon>
        <taxon>Ditrysia</taxon>
        <taxon>Pyraloidea</taxon>
        <taxon>Crambidae</taxon>
        <taxon>Crambinae</taxon>
        <taxon>Chilo</taxon>
    </lineage>
</organism>
<feature type="chain" id="PRO_5047081550" evidence="2">
    <location>
        <begin position="19"/>
        <end position="588"/>
    </location>
</feature>